<dbReference type="Proteomes" id="UP000824229">
    <property type="component" value="Unassembled WGS sequence"/>
</dbReference>
<dbReference type="Gene3D" id="3.20.20.70">
    <property type="entry name" value="Aldolase class I"/>
    <property type="match status" value="1"/>
</dbReference>
<evidence type="ECO:0000256" key="4">
    <source>
        <dbReference type="ARBA" id="ARBA00014281"/>
    </source>
</evidence>
<dbReference type="InterPro" id="IPR034457">
    <property type="entry name" value="Organic_radical-activating"/>
</dbReference>
<keyword evidence="5" id="KW-0004">4Fe-4S</keyword>
<dbReference type="SFLD" id="SFLDS00029">
    <property type="entry name" value="Radical_SAM"/>
    <property type="match status" value="1"/>
</dbReference>
<dbReference type="Pfam" id="PF13353">
    <property type="entry name" value="Fer4_12"/>
    <property type="match status" value="1"/>
</dbReference>
<dbReference type="GO" id="GO:0004748">
    <property type="term" value="F:ribonucleoside-diphosphate reductase activity, thioredoxin disulfide as acceptor"/>
    <property type="evidence" value="ECO:0007669"/>
    <property type="project" value="TreeGrafter"/>
</dbReference>
<dbReference type="GO" id="GO:0051539">
    <property type="term" value="F:4 iron, 4 sulfur cluster binding"/>
    <property type="evidence" value="ECO:0007669"/>
    <property type="project" value="UniProtKB-KW"/>
</dbReference>
<dbReference type="GO" id="GO:0046872">
    <property type="term" value="F:metal ion binding"/>
    <property type="evidence" value="ECO:0007669"/>
    <property type="project" value="UniProtKB-KW"/>
</dbReference>
<evidence type="ECO:0000256" key="11">
    <source>
        <dbReference type="ARBA" id="ARBA00047365"/>
    </source>
</evidence>
<protein>
    <recommendedName>
        <fullName evidence="4 12">Anaerobic ribonucleoside-triphosphate reductase-activating protein</fullName>
        <ecNumber evidence="12">1.97.1.-</ecNumber>
    </recommendedName>
</protein>
<dbReference type="PIRSF" id="PIRSF000368">
    <property type="entry name" value="NrdG"/>
    <property type="match status" value="1"/>
</dbReference>
<sequence>MNLQVAGFLEHSTVNGEGFRSVLFVSGCYHNCPDCHNKEMQSFSYGEQTSIQTIYESILKNKPLLDGVTFSGGEPFEQSGALAHLAQLIKKEGLSIWCYSGYTYEVLSKDANKMCLLEQVDVLVDGPFIKEKANSELKYRGSTNQHIYALNHGQIIKCLDEDF</sequence>
<dbReference type="InterPro" id="IPR013785">
    <property type="entry name" value="Aldolase_TIM"/>
</dbReference>
<evidence type="ECO:0000256" key="5">
    <source>
        <dbReference type="ARBA" id="ARBA00022485"/>
    </source>
</evidence>
<evidence type="ECO:0000313" key="14">
    <source>
        <dbReference type="Proteomes" id="UP000824229"/>
    </source>
</evidence>
<keyword evidence="10" id="KW-0411">Iron-sulfur</keyword>
<keyword evidence="9" id="KW-0408">Iron</keyword>
<reference evidence="13" key="1">
    <citation type="journal article" date="2021" name="PeerJ">
        <title>Extensive microbial diversity within the chicken gut microbiome revealed by metagenomics and culture.</title>
        <authorList>
            <person name="Gilroy R."/>
            <person name="Ravi A."/>
            <person name="Getino M."/>
            <person name="Pursley I."/>
            <person name="Horton D.L."/>
            <person name="Alikhan N.F."/>
            <person name="Baker D."/>
            <person name="Gharbi K."/>
            <person name="Hall N."/>
            <person name="Watson M."/>
            <person name="Adriaenssens E.M."/>
            <person name="Foster-Nyarko E."/>
            <person name="Jarju S."/>
            <person name="Secka A."/>
            <person name="Antonio M."/>
            <person name="Oren A."/>
            <person name="Chaudhuri R.R."/>
            <person name="La Ragione R."/>
            <person name="Hildebrand F."/>
            <person name="Pallen M.J."/>
        </authorList>
    </citation>
    <scope>NUCLEOTIDE SEQUENCE</scope>
    <source>
        <strain evidence="13">B5-657</strain>
    </source>
</reference>
<keyword evidence="6" id="KW-0949">S-adenosyl-L-methionine</keyword>
<comment type="similarity">
    <text evidence="3 12">Belongs to the organic radical-activating enzymes family.</text>
</comment>
<gene>
    <name evidence="13" type="primary">nrdG</name>
    <name evidence="13" type="ORF">H9872_09310</name>
</gene>
<dbReference type="InterPro" id="IPR012837">
    <property type="entry name" value="NrdG"/>
</dbReference>
<evidence type="ECO:0000256" key="9">
    <source>
        <dbReference type="ARBA" id="ARBA00023004"/>
    </source>
</evidence>
<dbReference type="NCBIfam" id="TIGR02491">
    <property type="entry name" value="NrdG"/>
    <property type="match status" value="1"/>
</dbReference>
<dbReference type="InterPro" id="IPR007197">
    <property type="entry name" value="rSAM"/>
</dbReference>
<name>A0A9E2KDY2_9FIRM</name>
<dbReference type="SFLD" id="SFLDF00299">
    <property type="entry name" value="anaerobic_ribonucleoside-triph"/>
    <property type="match status" value="1"/>
</dbReference>
<accession>A0A9E2KDY2</accession>
<dbReference type="GO" id="GO:0043365">
    <property type="term" value="F:[formate-C-acetyltransferase]-activating enzyme activity"/>
    <property type="evidence" value="ECO:0007669"/>
    <property type="project" value="InterPro"/>
</dbReference>
<evidence type="ECO:0000256" key="7">
    <source>
        <dbReference type="ARBA" id="ARBA00022723"/>
    </source>
</evidence>
<dbReference type="SFLD" id="SFLDG01066">
    <property type="entry name" value="organic_radical-activating_enz"/>
    <property type="match status" value="1"/>
</dbReference>
<evidence type="ECO:0000256" key="2">
    <source>
        <dbReference type="ARBA" id="ARBA00003852"/>
    </source>
</evidence>
<organism evidence="13 14">
    <name type="scientific">Candidatus Cellulosilyticum pullistercoris</name>
    <dbReference type="NCBI Taxonomy" id="2838521"/>
    <lineage>
        <taxon>Bacteria</taxon>
        <taxon>Bacillati</taxon>
        <taxon>Bacillota</taxon>
        <taxon>Clostridia</taxon>
        <taxon>Lachnospirales</taxon>
        <taxon>Cellulosilyticaceae</taxon>
        <taxon>Cellulosilyticum</taxon>
    </lineage>
</organism>
<evidence type="ECO:0000256" key="1">
    <source>
        <dbReference type="ARBA" id="ARBA00001966"/>
    </source>
</evidence>
<comment type="catalytic activity">
    <reaction evidence="11">
        <text>glycyl-[protein] + reduced [flavodoxin] + S-adenosyl-L-methionine = glycin-2-yl radical-[protein] + semiquinone [flavodoxin] + 5'-deoxyadenosine + L-methionine + H(+)</text>
        <dbReference type="Rhea" id="RHEA:61976"/>
        <dbReference type="Rhea" id="RHEA-COMP:10622"/>
        <dbReference type="Rhea" id="RHEA-COMP:14480"/>
        <dbReference type="Rhea" id="RHEA-COMP:15993"/>
        <dbReference type="Rhea" id="RHEA-COMP:15994"/>
        <dbReference type="ChEBI" id="CHEBI:15378"/>
        <dbReference type="ChEBI" id="CHEBI:17319"/>
        <dbReference type="ChEBI" id="CHEBI:29947"/>
        <dbReference type="ChEBI" id="CHEBI:32722"/>
        <dbReference type="ChEBI" id="CHEBI:57618"/>
        <dbReference type="ChEBI" id="CHEBI:57844"/>
        <dbReference type="ChEBI" id="CHEBI:59789"/>
        <dbReference type="ChEBI" id="CHEBI:140311"/>
    </reaction>
</comment>
<dbReference type="AlphaFoldDB" id="A0A9E2KDY2"/>
<dbReference type="SFLD" id="SFLDG01063">
    <property type="entry name" value="activating_enzymes__group_1"/>
    <property type="match status" value="1"/>
</dbReference>
<dbReference type="InterPro" id="IPR001989">
    <property type="entry name" value="Radical_activat_CS"/>
</dbReference>
<evidence type="ECO:0000313" key="13">
    <source>
        <dbReference type="EMBL" id="MBU3804936.1"/>
    </source>
</evidence>
<evidence type="ECO:0000256" key="3">
    <source>
        <dbReference type="ARBA" id="ARBA00009777"/>
    </source>
</evidence>
<evidence type="ECO:0000256" key="10">
    <source>
        <dbReference type="ARBA" id="ARBA00023014"/>
    </source>
</evidence>
<dbReference type="SUPFAM" id="SSF102114">
    <property type="entry name" value="Radical SAM enzymes"/>
    <property type="match status" value="1"/>
</dbReference>
<dbReference type="InterPro" id="IPR058240">
    <property type="entry name" value="rSAM_sf"/>
</dbReference>
<comment type="function">
    <text evidence="2 12">Activation of anaerobic ribonucleoside-triphosphate reductase under anaerobic conditions by generation of an organic free radical, using S-adenosylmethionine and reduced flavodoxin as cosubstrates to produce 5'-deoxy-adenosine.</text>
</comment>
<comment type="cofactor">
    <cofactor evidence="1">
        <name>[4Fe-4S] cluster</name>
        <dbReference type="ChEBI" id="CHEBI:49883"/>
    </cofactor>
</comment>
<evidence type="ECO:0000256" key="12">
    <source>
        <dbReference type="PIRNR" id="PIRNR000368"/>
    </source>
</evidence>
<reference evidence="13" key="2">
    <citation type="submission" date="2021-04" db="EMBL/GenBank/DDBJ databases">
        <authorList>
            <person name="Gilroy R."/>
        </authorList>
    </citation>
    <scope>NUCLEOTIDE SEQUENCE</scope>
    <source>
        <strain evidence="13">B5-657</strain>
    </source>
</reference>
<proteinExistence type="inferred from homology"/>
<evidence type="ECO:0000256" key="8">
    <source>
        <dbReference type="ARBA" id="ARBA00023002"/>
    </source>
</evidence>
<dbReference type="PANTHER" id="PTHR30352">
    <property type="entry name" value="PYRUVATE FORMATE-LYASE-ACTIVATING ENZYME"/>
    <property type="match status" value="1"/>
</dbReference>
<keyword evidence="8 12" id="KW-0560">Oxidoreductase</keyword>
<keyword evidence="7" id="KW-0479">Metal-binding</keyword>
<dbReference type="PROSITE" id="PS01087">
    <property type="entry name" value="RADICAL_ACTIVATING"/>
    <property type="match status" value="1"/>
</dbReference>
<dbReference type="EC" id="1.97.1.-" evidence="12"/>
<evidence type="ECO:0000256" key="6">
    <source>
        <dbReference type="ARBA" id="ARBA00022691"/>
    </source>
</evidence>
<dbReference type="EMBL" id="JAHLFQ010000215">
    <property type="protein sequence ID" value="MBU3804936.1"/>
    <property type="molecule type" value="Genomic_DNA"/>
</dbReference>
<comment type="caution">
    <text evidence="13">The sequence shown here is derived from an EMBL/GenBank/DDBJ whole genome shotgun (WGS) entry which is preliminary data.</text>
</comment>
<dbReference type="PANTHER" id="PTHR30352:SF2">
    <property type="entry name" value="ANAEROBIC RIBONUCLEOSIDE-TRIPHOSPHATE REDUCTASE-ACTIVATING PROTEIN"/>
    <property type="match status" value="1"/>
</dbReference>